<accession>A0A653KXV7</accession>
<proteinExistence type="predicted"/>
<evidence type="ECO:0000313" key="1">
    <source>
        <dbReference type="EMBL" id="VXA83955.1"/>
    </source>
</evidence>
<sequence>MLLRLFVVRSGLDGPQQVVVMSMDMADDPAHVAKGRWRILDPALGVYSQAIGLSILTHPQFATVSQIEPGVAAVVEVLGQAEDGDLVLIGLALPRAELGAVATFVAVGIQVQGLELILEARYRDGDVGPVGADIHALAAEVVALEATVRLLRHEGITLALVNHGDGDAPLAAVDLVFARRLDGHFTLLAGDMLAREHQIRGATGTTDGTDDGGRATLHVTDQEDVATAGFAGLAIHLGPAIAAKGNAHRFQYFAIRLLADGGDQGIHLHHFGLLGGHRTAAALLVRIPQRHHPHSELAIFLKALRIGEEAETYPILHRFQILLAISGHLFFAAAVDNGYIADTRHLEGGAGTVHGGVAGTDHRHMAAQRQRLALIEAAQEVEGFVNPLVTPLEAHTAILVGTDADENIAKALGVQLVDGERRIAAKLELDPVGGNKVDIVLDQFGRNAEFGDDVLDHATGVRFALEHGDRMAGTGQEVTGGETRRAGANDRHRMLVTTAGRFVPAGLVPFPAALQRHFFQLADIERAVVVETGAVVLALVIADVAGDGRQGVALINQLKGCHILSLAHQTNVLGDILMHGAGSDTGRHVAIGQRQAATHFDAILGLPLLLGVIHGERLGGKRFQLGHIYLTHAPAVRGVDLFEALDLAQVATRFQQVGGHGDGTDTGLEDLRDVELAGTARVGDGQLALEGAGQHGRHIDGEREQRPAGHIHLIAGQRPLAVDGAKGIGELDPEGEPLLGPQRHQTGQHRLGLIQLEVVIERLFAQTNVIKAAGIEDLAHPRVAQQGRVQFDEGVEPLLFQHVAADGLNFVRRAAVHGGEGDAVHQIGRDTTHQLLQAIAARPQSQLGDKLLVGHEVTYHLLVLGKFRIAAGIHQAVDELLHRWLFDAIEVVTHAHVEDKGLGLPVEARVEHLLQQVEGKPGFQILVKRLGQGELGRPLGVEALVFGIDAGLFQFETVQDLHRLELDKAPAGQPGGDDVLGQLGMGAGCRANGSLAGFTEHLDLALVLLAIKLCGGNTENSLTLFIFRKNTGQKVLEGNGSHNIAHGYLLAAVLRIGSMNKWGIPHGHYPLARRGATIRPLHRQNYFLG</sequence>
<dbReference type="AlphaFoldDB" id="A0A653KXV7"/>
<name>A0A653KXV7_AERVE</name>
<dbReference type="Proteomes" id="UP000439123">
    <property type="component" value="Unassembled WGS sequence"/>
</dbReference>
<organism evidence="1 2">
    <name type="scientific">Aeromonas veronii</name>
    <dbReference type="NCBI Taxonomy" id="654"/>
    <lineage>
        <taxon>Bacteria</taxon>
        <taxon>Pseudomonadati</taxon>
        <taxon>Pseudomonadota</taxon>
        <taxon>Gammaproteobacteria</taxon>
        <taxon>Aeromonadales</taxon>
        <taxon>Aeromonadaceae</taxon>
        <taxon>Aeromonas</taxon>
    </lineage>
</organism>
<gene>
    <name evidence="1" type="ORF">AERO8C_160108</name>
</gene>
<protein>
    <submittedName>
        <fullName evidence="1">Uncharacterized protein</fullName>
    </submittedName>
</protein>
<reference evidence="1 2" key="1">
    <citation type="submission" date="2019-10" db="EMBL/GenBank/DDBJ databases">
        <authorList>
            <person name="Karimi E."/>
        </authorList>
    </citation>
    <scope>NUCLEOTIDE SEQUENCE [LARGE SCALE GENOMIC DNA]</scope>
    <source>
        <strain evidence="1">Aeromonas sp. 8C</strain>
    </source>
</reference>
<evidence type="ECO:0000313" key="2">
    <source>
        <dbReference type="Proteomes" id="UP000439123"/>
    </source>
</evidence>
<dbReference type="EMBL" id="CABWLC010000008">
    <property type="protein sequence ID" value="VXA83955.1"/>
    <property type="molecule type" value="Genomic_DNA"/>
</dbReference>